<comment type="similarity">
    <text evidence="1">Belongs to the sulfur carrier protein TusA family.</text>
</comment>
<evidence type="ECO:0000313" key="4">
    <source>
        <dbReference type="Proteomes" id="UP000192708"/>
    </source>
</evidence>
<dbReference type="AlphaFoldDB" id="A0A1W1YFK2"/>
<evidence type="ECO:0000259" key="2">
    <source>
        <dbReference type="PROSITE" id="PS01148"/>
    </source>
</evidence>
<dbReference type="InterPro" id="IPR001455">
    <property type="entry name" value="TusA-like"/>
</dbReference>
<dbReference type="EMBL" id="FWXJ01000003">
    <property type="protein sequence ID" value="SMC34912.1"/>
    <property type="molecule type" value="Genomic_DNA"/>
</dbReference>
<dbReference type="PANTHER" id="PTHR33279:SF6">
    <property type="entry name" value="SULFUR CARRIER PROTEIN YEDF-RELATED"/>
    <property type="match status" value="1"/>
</dbReference>
<dbReference type="PROSITE" id="PS01148">
    <property type="entry name" value="UPF0033"/>
    <property type="match status" value="1"/>
</dbReference>
<proteinExistence type="inferred from homology"/>
<dbReference type="STRING" id="1938817.SAMN06296008_10318"/>
<accession>A0A1W1YFK2</accession>
<gene>
    <name evidence="3" type="ORF">SAMN06296008_10318</name>
</gene>
<name>A0A1W1YFK2_9BURK</name>
<reference evidence="3 4" key="1">
    <citation type="submission" date="2017-04" db="EMBL/GenBank/DDBJ databases">
        <authorList>
            <person name="Afonso C.L."/>
            <person name="Miller P.J."/>
            <person name="Scott M.A."/>
            <person name="Spackman E."/>
            <person name="Goraichik I."/>
            <person name="Dimitrov K.M."/>
            <person name="Suarez D.L."/>
            <person name="Swayne D.E."/>
        </authorList>
    </citation>
    <scope>NUCLEOTIDE SEQUENCE [LARGE SCALE GENOMIC DNA]</scope>
    <source>
        <strain evidence="3 4">VK13</strain>
    </source>
</reference>
<dbReference type="Gene3D" id="3.30.110.40">
    <property type="entry name" value="TusA-like domain"/>
    <property type="match status" value="1"/>
</dbReference>
<protein>
    <submittedName>
        <fullName evidence="3">tRNA 2-thiouridine synthesizing protein A</fullName>
    </submittedName>
</protein>
<organism evidence="3 4">
    <name type="scientific">Polynucleobacter kasalickyi</name>
    <dbReference type="NCBI Taxonomy" id="1938817"/>
    <lineage>
        <taxon>Bacteria</taxon>
        <taxon>Pseudomonadati</taxon>
        <taxon>Pseudomonadota</taxon>
        <taxon>Betaproteobacteria</taxon>
        <taxon>Burkholderiales</taxon>
        <taxon>Burkholderiaceae</taxon>
        <taxon>Polynucleobacter</taxon>
    </lineage>
</organism>
<keyword evidence="4" id="KW-1185">Reference proteome</keyword>
<sequence>MTSILVDKEVDCVGMICPLPVLRTKKALSDMQTGKVLKVIATDQGAKHDIPMFAKQTGNTLVHTEIEDEKFIFYLERR</sequence>
<dbReference type="Proteomes" id="UP000192708">
    <property type="component" value="Unassembled WGS sequence"/>
</dbReference>
<feature type="domain" description="UPF0033" evidence="2">
    <location>
        <begin position="10"/>
        <end position="34"/>
    </location>
</feature>
<dbReference type="SUPFAM" id="SSF64307">
    <property type="entry name" value="SirA-like"/>
    <property type="match status" value="1"/>
</dbReference>
<dbReference type="InterPro" id="IPR036868">
    <property type="entry name" value="TusA-like_sf"/>
</dbReference>
<dbReference type="Pfam" id="PF01206">
    <property type="entry name" value="TusA"/>
    <property type="match status" value="1"/>
</dbReference>
<dbReference type="CDD" id="cd00291">
    <property type="entry name" value="SirA_YedF_YeeD"/>
    <property type="match status" value="1"/>
</dbReference>
<evidence type="ECO:0000313" key="3">
    <source>
        <dbReference type="EMBL" id="SMC34912.1"/>
    </source>
</evidence>
<dbReference type="PANTHER" id="PTHR33279">
    <property type="entry name" value="SULFUR CARRIER PROTEIN YEDF-RELATED"/>
    <property type="match status" value="1"/>
</dbReference>
<evidence type="ECO:0000256" key="1">
    <source>
        <dbReference type="ARBA" id="ARBA00008984"/>
    </source>
</evidence>